<protein>
    <submittedName>
        <fullName evidence="1">Uncharacterized protein</fullName>
    </submittedName>
</protein>
<gene>
    <name evidence="1" type="ORF">UW55_C0006G0021</name>
</gene>
<evidence type="ECO:0000313" key="2">
    <source>
        <dbReference type="Proteomes" id="UP000033945"/>
    </source>
</evidence>
<evidence type="ECO:0000313" key="1">
    <source>
        <dbReference type="EMBL" id="KKT63152.1"/>
    </source>
</evidence>
<reference evidence="1 2" key="1">
    <citation type="journal article" date="2015" name="Nature">
        <title>rRNA introns, odd ribosomes, and small enigmatic genomes across a large radiation of phyla.</title>
        <authorList>
            <person name="Brown C.T."/>
            <person name="Hug L.A."/>
            <person name="Thomas B.C."/>
            <person name="Sharon I."/>
            <person name="Castelle C.J."/>
            <person name="Singh A."/>
            <person name="Wilkins M.J."/>
            <person name="Williams K.H."/>
            <person name="Banfield J.F."/>
        </authorList>
    </citation>
    <scope>NUCLEOTIDE SEQUENCE [LARGE SCALE GENOMIC DNA]</scope>
</reference>
<dbReference type="Proteomes" id="UP000033945">
    <property type="component" value="Unassembled WGS sequence"/>
</dbReference>
<dbReference type="EMBL" id="LCIT01000006">
    <property type="protein sequence ID" value="KKT63152.1"/>
    <property type="molecule type" value="Genomic_DNA"/>
</dbReference>
<proteinExistence type="predicted"/>
<organism evidence="1 2">
    <name type="scientific">Candidatus Giovannonibacteria bacterium GW2011_GWA2_44_26</name>
    <dbReference type="NCBI Taxonomy" id="1618648"/>
    <lineage>
        <taxon>Bacteria</taxon>
        <taxon>Candidatus Giovannoniibacteriota</taxon>
    </lineage>
</organism>
<sequence>MVNDQEPILPSVVTQWMKKGRMEFHELPREIVEAVRANVLFLRDLSGLSTEELGKLLFPDNNAGSQRTLTIRFFHHTTPKEAVILPKVLGLDPSIIFLKKLRVLAIEFIKNLDGSIRWENSVFAVLSSCSKCGQTALTTNAKFCHNCGEKCETGS</sequence>
<dbReference type="AlphaFoldDB" id="A0A0G1L3K4"/>
<comment type="caution">
    <text evidence="1">The sequence shown here is derived from an EMBL/GenBank/DDBJ whole genome shotgun (WGS) entry which is preliminary data.</text>
</comment>
<name>A0A0G1L3K4_9BACT</name>
<accession>A0A0G1L3K4</accession>